<evidence type="ECO:0000313" key="4">
    <source>
        <dbReference type="EMBL" id="KAF0983402.1"/>
    </source>
</evidence>
<feature type="transmembrane region" description="Helical" evidence="3">
    <location>
        <begin position="732"/>
        <end position="753"/>
    </location>
</feature>
<dbReference type="InterPro" id="IPR008949">
    <property type="entry name" value="Isoprenoid_synthase_dom_sf"/>
</dbReference>
<reference evidence="4 5" key="1">
    <citation type="journal article" date="2019" name="Sci. Rep.">
        <title>Nanopore sequencing improves the draft genome of the human pathogenic amoeba Naegleria fowleri.</title>
        <authorList>
            <person name="Liechti N."/>
            <person name="Schurch N."/>
            <person name="Bruggmann R."/>
            <person name="Wittwer M."/>
        </authorList>
    </citation>
    <scope>NUCLEOTIDE SEQUENCE [LARGE SCALE GENOMIC DNA]</scope>
    <source>
        <strain evidence="4 5">ATCC 30894</strain>
    </source>
</reference>
<dbReference type="Pfam" id="PF19086">
    <property type="entry name" value="Terpene_syn_C_2"/>
    <property type="match status" value="1"/>
</dbReference>
<dbReference type="Gene3D" id="1.10.600.10">
    <property type="entry name" value="Farnesyl Diphosphate Synthase"/>
    <property type="match status" value="1"/>
</dbReference>
<proteinExistence type="inferred from homology"/>
<dbReference type="VEuPathDB" id="AmoebaDB:FDP41_010467"/>
<dbReference type="RefSeq" id="XP_044568115.1">
    <property type="nucleotide sequence ID" value="XM_044700768.1"/>
</dbReference>
<dbReference type="OrthoDB" id="2861623at2759"/>
<accession>A0A6A5C8Y4</accession>
<dbReference type="PANTHER" id="PTHR35201:SF4">
    <property type="entry name" value="BETA-PINACENE SYNTHASE-RELATED"/>
    <property type="match status" value="1"/>
</dbReference>
<dbReference type="PANTHER" id="PTHR35201">
    <property type="entry name" value="TERPENE SYNTHASE"/>
    <property type="match status" value="1"/>
</dbReference>
<keyword evidence="5" id="KW-1185">Reference proteome</keyword>
<dbReference type="VEuPathDB" id="AmoebaDB:NF0081410"/>
<dbReference type="VEuPathDB" id="AmoebaDB:NfTy_012350"/>
<dbReference type="EMBL" id="VFQX01000006">
    <property type="protein sequence ID" value="KAF0983402.1"/>
    <property type="molecule type" value="Genomic_DNA"/>
</dbReference>
<evidence type="ECO:0000313" key="5">
    <source>
        <dbReference type="Proteomes" id="UP000444721"/>
    </source>
</evidence>
<dbReference type="Proteomes" id="UP000444721">
    <property type="component" value="Unassembled WGS sequence"/>
</dbReference>
<feature type="transmembrane region" description="Helical" evidence="3">
    <location>
        <begin position="669"/>
        <end position="694"/>
    </location>
</feature>
<evidence type="ECO:0000256" key="1">
    <source>
        <dbReference type="ARBA" id="ARBA00006333"/>
    </source>
</evidence>
<feature type="transmembrane region" description="Helical" evidence="3">
    <location>
        <begin position="628"/>
        <end position="649"/>
    </location>
</feature>
<dbReference type="SUPFAM" id="SSF48576">
    <property type="entry name" value="Terpenoid synthases"/>
    <property type="match status" value="1"/>
</dbReference>
<comment type="similarity">
    <text evidence="1">Belongs to the terpene synthase family.</text>
</comment>
<gene>
    <name evidence="4" type="ORF">FDP41_010467</name>
</gene>
<dbReference type="GO" id="GO:0010333">
    <property type="term" value="F:terpene synthase activity"/>
    <property type="evidence" value="ECO:0007669"/>
    <property type="project" value="InterPro"/>
</dbReference>
<sequence>MSDNSITTSSAPLASSIEQEKSTIQTLTDSLFKLCNIQEIETNAHFQQITESTSQQFKECQFPDNEYHTKGIADVCFWISLCLPYASFEDLRLFAAILAYLSVVDDACDQEKDLTGELRDELESHIELLTTIESIFNNNLKITSTLESPSFQHQITSPTDSPYYCSMTSPNESSTLLALSSITTSPFSPQCNTVQHKIEPCHNPSLELGKKVLFQLYTSRSANVSSKTRMEIDHFQNVRFIMMETFEHNVGIANLWAKDSSPTLTDYMKMRENDSLAKILMYFGFMLAMSDKTRDDDDDVVIDKTQVTEMGENCNPFEELRKSEFYKSAVKVCILVNDICSYPKDLKCEIQNNYISLWMKEHEGSNLEESFMHGISELVKCVRIMNQQLEELSSKKDDDESIRLFSIFKNFKTVAVGYMGWCLKSPRFKHENHPVPQLKKMPKTTTKDNSSLETTSSVPPMLTINTPSAPVTYLDVIRNEKRKRFLLNNSNHHCSITIDIGDDSLSDGKVTTLSKQNNICNDELIFDSFPDVAFQQVASQTVSVSNSAMDEIISIAMIKRKEHDVVNVTDLRRSELAYNHILNGVPLIMMVLHYFGIMSWWQIFLIQQYCTIRWTLSLHTLLHACAKFDFFSEVLIGMGNFGQFFTLSAAKYGHKTHHMFTETEKDADYVFFATNNVLLLLIKCLFFAEYYSYIYVSHLVKKLKANENLHDAIHSGEFKHLVRFIAIMTVKILFFIAFIGIFSTSFMVVILSARFASSYVLAIFTQLIHKLDMVLFFNRMNKIFPRRLHLDRLLNLIFGSNIHVVKYHAIHHEFPWISPTSYYPYLMNCERELKQNTKSSTSNSSSTLSTVSGAPVNYSIAENSV</sequence>
<organism evidence="4 5">
    <name type="scientific">Naegleria fowleri</name>
    <name type="common">Brain eating amoeba</name>
    <dbReference type="NCBI Taxonomy" id="5763"/>
    <lineage>
        <taxon>Eukaryota</taxon>
        <taxon>Discoba</taxon>
        <taxon>Heterolobosea</taxon>
        <taxon>Tetramitia</taxon>
        <taxon>Eutetramitia</taxon>
        <taxon>Vahlkampfiidae</taxon>
        <taxon>Naegleria</taxon>
    </lineage>
</organism>
<dbReference type="InterPro" id="IPR034686">
    <property type="entry name" value="Terpene_cyclase-like_2"/>
</dbReference>
<name>A0A6A5C8Y4_NAEFO</name>
<feature type="transmembrane region" description="Helical" evidence="3">
    <location>
        <begin position="587"/>
        <end position="607"/>
    </location>
</feature>
<dbReference type="AlphaFoldDB" id="A0A6A5C8Y4"/>
<evidence type="ECO:0000256" key="3">
    <source>
        <dbReference type="SAM" id="Phobius"/>
    </source>
</evidence>
<protein>
    <submittedName>
        <fullName evidence="4">Uncharacterized protein</fullName>
    </submittedName>
</protein>
<evidence type="ECO:0000256" key="2">
    <source>
        <dbReference type="SAM" id="MobiDB-lite"/>
    </source>
</evidence>
<feature type="transmembrane region" description="Helical" evidence="3">
    <location>
        <begin position="759"/>
        <end position="777"/>
    </location>
</feature>
<dbReference type="GO" id="GO:0008299">
    <property type="term" value="P:isoprenoid biosynthetic process"/>
    <property type="evidence" value="ECO:0007669"/>
    <property type="project" value="UniProtKB-ARBA"/>
</dbReference>
<dbReference type="GeneID" id="68117682"/>
<keyword evidence="3" id="KW-0812">Transmembrane</keyword>
<feature type="compositionally biased region" description="Polar residues" evidence="2">
    <location>
        <begin position="443"/>
        <end position="461"/>
    </location>
</feature>
<feature type="region of interest" description="Disordered" evidence="2">
    <location>
        <begin position="433"/>
        <end position="461"/>
    </location>
</feature>
<comment type="caution">
    <text evidence="4">The sequence shown here is derived from an EMBL/GenBank/DDBJ whole genome shotgun (WGS) entry which is preliminary data.</text>
</comment>
<keyword evidence="3" id="KW-1133">Transmembrane helix</keyword>
<keyword evidence="3" id="KW-0472">Membrane</keyword>